<keyword evidence="13" id="KW-1185">Reference proteome</keyword>
<keyword evidence="3" id="KW-1003">Cell membrane</keyword>
<comment type="caution">
    <text evidence="12">The sequence shown here is derived from an EMBL/GenBank/DDBJ whole genome shotgun (WGS) entry which is preliminary data.</text>
</comment>
<feature type="transmembrane region" description="Helical" evidence="10">
    <location>
        <begin position="440"/>
        <end position="461"/>
    </location>
</feature>
<name>A0A2J7QTE1_9NEOP</name>
<evidence type="ECO:0000256" key="7">
    <source>
        <dbReference type="ARBA" id="ARBA00023170"/>
    </source>
</evidence>
<sequence length="514" mass="58120">MPLNDIYFGRWSFMSGLINVETSIYKRRGDLQGTVINAVTADDPPIVTLRNNQTEVMGFFGRVWQILEEKMNFRTNYTIATDLTKGKPPDKGDCSGMIGMLECGEVDVALGSFSTSSYPTGAVKFSMPLIYTTPRLWLVLLATILFISLYLATFYNIGRRVGNEEAGGPELYSFYDSILYIFGAFCQQETLVSFDIVNLFTNVPVDEALQVIRNKLHNDDTLVERSALKVEDIMELLERRVSGHDITPRSTSCRLIYITAYFTALVLLAAYSAALISSLTVYRNNLPFQDLEGILRDKTYKLGVMDKSEMYYTVSDPKDDSIFRELYLKLMTADEGNFPATTLGGLQRVCNIKYAFIAIPESVRPLLKNVNCSVVPLPYKTYPISLAMAFSSSSPYTDFWNYRLRMLRDGGVIHRLRVSNWPYLEQYETKSSIVGVDLRAVAPLLFLMVSSVVVSVVVLFMEKGNLILWRRRLRSRTRSERIASRQRSVLHGTTPSARPSSVYGKTGHIARILR</sequence>
<evidence type="ECO:0000256" key="9">
    <source>
        <dbReference type="SAM" id="MobiDB-lite"/>
    </source>
</evidence>
<feature type="transmembrane region" description="Helical" evidence="10">
    <location>
        <begin position="255"/>
        <end position="282"/>
    </location>
</feature>
<reference evidence="12 13" key="1">
    <citation type="submission" date="2017-12" db="EMBL/GenBank/DDBJ databases">
        <title>Hemimetabolous genomes reveal molecular basis of termite eusociality.</title>
        <authorList>
            <person name="Harrison M.C."/>
            <person name="Jongepier E."/>
            <person name="Robertson H.M."/>
            <person name="Arning N."/>
            <person name="Bitard-Feildel T."/>
            <person name="Chao H."/>
            <person name="Childers C.P."/>
            <person name="Dinh H."/>
            <person name="Doddapaneni H."/>
            <person name="Dugan S."/>
            <person name="Gowin J."/>
            <person name="Greiner C."/>
            <person name="Han Y."/>
            <person name="Hu H."/>
            <person name="Hughes D.S.T."/>
            <person name="Huylmans A.-K."/>
            <person name="Kemena C."/>
            <person name="Kremer L.P.M."/>
            <person name="Lee S.L."/>
            <person name="Lopez-Ezquerra A."/>
            <person name="Mallet L."/>
            <person name="Monroy-Kuhn J.M."/>
            <person name="Moser A."/>
            <person name="Murali S.C."/>
            <person name="Muzny D.M."/>
            <person name="Otani S."/>
            <person name="Piulachs M.-D."/>
            <person name="Poelchau M."/>
            <person name="Qu J."/>
            <person name="Schaub F."/>
            <person name="Wada-Katsumata A."/>
            <person name="Worley K.C."/>
            <person name="Xie Q."/>
            <person name="Ylla G."/>
            <person name="Poulsen M."/>
            <person name="Gibbs R.A."/>
            <person name="Schal C."/>
            <person name="Richards S."/>
            <person name="Belles X."/>
            <person name="Korb J."/>
            <person name="Bornberg-Bauer E."/>
        </authorList>
    </citation>
    <scope>NUCLEOTIDE SEQUENCE [LARGE SCALE GENOMIC DNA]</scope>
    <source>
        <tissue evidence="12">Whole body</tissue>
    </source>
</reference>
<evidence type="ECO:0000256" key="3">
    <source>
        <dbReference type="ARBA" id="ARBA00022475"/>
    </source>
</evidence>
<comment type="subcellular location">
    <subcellularLocation>
        <location evidence="1">Cell membrane</location>
        <topology evidence="1">Multi-pass membrane protein</topology>
    </subcellularLocation>
</comment>
<dbReference type="Proteomes" id="UP000235965">
    <property type="component" value="Unassembled WGS sequence"/>
</dbReference>
<evidence type="ECO:0000256" key="10">
    <source>
        <dbReference type="SAM" id="Phobius"/>
    </source>
</evidence>
<evidence type="ECO:0000313" key="12">
    <source>
        <dbReference type="EMBL" id="PNF31848.1"/>
    </source>
</evidence>
<dbReference type="Gene3D" id="3.40.190.10">
    <property type="entry name" value="Periplasmic binding protein-like II"/>
    <property type="match status" value="3"/>
</dbReference>
<dbReference type="SUPFAM" id="SSF53850">
    <property type="entry name" value="Periplasmic binding protein-like II"/>
    <property type="match status" value="1"/>
</dbReference>
<dbReference type="PANTHER" id="PTHR42643">
    <property type="entry name" value="IONOTROPIC RECEPTOR 20A-RELATED"/>
    <property type="match status" value="1"/>
</dbReference>
<dbReference type="STRING" id="105785.A0A2J7QTE1"/>
<proteinExistence type="inferred from homology"/>
<dbReference type="InterPro" id="IPR001320">
    <property type="entry name" value="Iontro_rcpt_C"/>
</dbReference>
<evidence type="ECO:0000256" key="2">
    <source>
        <dbReference type="ARBA" id="ARBA00008685"/>
    </source>
</evidence>
<evidence type="ECO:0000259" key="11">
    <source>
        <dbReference type="Pfam" id="PF00060"/>
    </source>
</evidence>
<dbReference type="GO" id="GO:0015276">
    <property type="term" value="F:ligand-gated monoatomic ion channel activity"/>
    <property type="evidence" value="ECO:0007669"/>
    <property type="project" value="InterPro"/>
</dbReference>
<keyword evidence="7" id="KW-0675">Receptor</keyword>
<dbReference type="Pfam" id="PF00060">
    <property type="entry name" value="Lig_chan"/>
    <property type="match status" value="1"/>
</dbReference>
<evidence type="ECO:0000256" key="5">
    <source>
        <dbReference type="ARBA" id="ARBA00022989"/>
    </source>
</evidence>
<dbReference type="AlphaFoldDB" id="A0A2J7QTE1"/>
<feature type="domain" description="Ionotropic glutamate receptor C-terminal" evidence="11">
    <location>
        <begin position="242"/>
        <end position="299"/>
    </location>
</feature>
<dbReference type="EMBL" id="NEVH01011195">
    <property type="protein sequence ID" value="PNF31848.1"/>
    <property type="molecule type" value="Genomic_DNA"/>
</dbReference>
<keyword evidence="8" id="KW-0325">Glycoprotein</keyword>
<evidence type="ECO:0000256" key="8">
    <source>
        <dbReference type="ARBA" id="ARBA00023180"/>
    </source>
</evidence>
<evidence type="ECO:0000256" key="6">
    <source>
        <dbReference type="ARBA" id="ARBA00023136"/>
    </source>
</evidence>
<comment type="similarity">
    <text evidence="2">Belongs to the glutamate-gated ion channel (TC 1.A.10.1) family.</text>
</comment>
<accession>A0A2J7QTE1</accession>
<keyword evidence="5 10" id="KW-1133">Transmembrane helix</keyword>
<dbReference type="GO" id="GO:0005886">
    <property type="term" value="C:plasma membrane"/>
    <property type="evidence" value="ECO:0007669"/>
    <property type="project" value="UniProtKB-SubCell"/>
</dbReference>
<dbReference type="PANTHER" id="PTHR42643:SF30">
    <property type="entry name" value="IONOTROPIC RECEPTOR 40A-RELATED"/>
    <property type="match status" value="1"/>
</dbReference>
<dbReference type="InParanoid" id="A0A2J7QTE1"/>
<dbReference type="OrthoDB" id="6117597at2759"/>
<evidence type="ECO:0000256" key="4">
    <source>
        <dbReference type="ARBA" id="ARBA00022692"/>
    </source>
</evidence>
<gene>
    <name evidence="12" type="ORF">B7P43_G08911</name>
</gene>
<feature type="region of interest" description="Disordered" evidence="9">
    <location>
        <begin position="484"/>
        <end position="505"/>
    </location>
</feature>
<evidence type="ECO:0000256" key="1">
    <source>
        <dbReference type="ARBA" id="ARBA00004651"/>
    </source>
</evidence>
<evidence type="ECO:0000313" key="13">
    <source>
        <dbReference type="Proteomes" id="UP000235965"/>
    </source>
</evidence>
<keyword evidence="6 10" id="KW-0472">Membrane</keyword>
<dbReference type="GO" id="GO:0050906">
    <property type="term" value="P:detection of stimulus involved in sensory perception"/>
    <property type="evidence" value="ECO:0007669"/>
    <property type="project" value="UniProtKB-ARBA"/>
</dbReference>
<protein>
    <recommendedName>
        <fullName evidence="11">Ionotropic glutamate receptor C-terminal domain-containing protein</fullName>
    </recommendedName>
</protein>
<feature type="transmembrane region" description="Helical" evidence="10">
    <location>
        <begin position="136"/>
        <end position="155"/>
    </location>
</feature>
<keyword evidence="4 10" id="KW-0812">Transmembrane</keyword>
<organism evidence="12 13">
    <name type="scientific">Cryptotermes secundus</name>
    <dbReference type="NCBI Taxonomy" id="105785"/>
    <lineage>
        <taxon>Eukaryota</taxon>
        <taxon>Metazoa</taxon>
        <taxon>Ecdysozoa</taxon>
        <taxon>Arthropoda</taxon>
        <taxon>Hexapoda</taxon>
        <taxon>Insecta</taxon>
        <taxon>Pterygota</taxon>
        <taxon>Neoptera</taxon>
        <taxon>Polyneoptera</taxon>
        <taxon>Dictyoptera</taxon>
        <taxon>Blattodea</taxon>
        <taxon>Blattoidea</taxon>
        <taxon>Termitoidae</taxon>
        <taxon>Kalotermitidae</taxon>
        <taxon>Cryptotermitinae</taxon>
        <taxon>Cryptotermes</taxon>
    </lineage>
</organism>
<dbReference type="InterPro" id="IPR052192">
    <property type="entry name" value="Insect_Ionotropic_Sensory_Rcpt"/>
</dbReference>
<feature type="compositionally biased region" description="Polar residues" evidence="9">
    <location>
        <begin position="485"/>
        <end position="499"/>
    </location>
</feature>